<dbReference type="OrthoDB" id="2410195at2759"/>
<dbReference type="InterPro" id="IPR029063">
    <property type="entry name" value="SAM-dependent_MTases_sf"/>
</dbReference>
<keyword evidence="2" id="KW-0808">Transferase</keyword>
<evidence type="ECO:0000256" key="3">
    <source>
        <dbReference type="ARBA" id="ARBA00022691"/>
    </source>
</evidence>
<keyword evidence="1" id="KW-0489">Methyltransferase</keyword>
<sequence length="483" mass="52644">MTITKTSPLRRLVDILSDAVTRIDEKYASANLEFPSLDKPFDEDDPACLMLSDSRVVPLSSVIVAAADQLIASARHPMQAVLDIAQSHTISACLNLACETCVTEILREAGPEGLPVKDIAAKNKIHPGKLARALRLLATHHVFVEVSPDVFANNSLSSMLDTGKSTEVLFTQPKAEKFKGVGRSHCAYVELTTGDSMRASALISDTLLDPAVSHSEEPSEAPYLRFSKAKSYFDYLYAPGNEYLKNKFQAAMGTFGTSENSTVVPGGFPWETLPKGTKVVDVGGGVGSACRDIMNKNPLLRFTVQDLPSVTEEAIAYWNHHEPKAITDGQVTIQAHDFFIPQPVKDADVFLLRYLLHDWSNAKAIEILERLREVAVIGKTKVIVVDGLIQYACAVDRKTIRGAEGIVFVGSDEKSGVPAGLLPNLGKAGARNYCLDLTMMAKLNGQERTLGDHIRVMDASGWKIRKIYSPEGRRISHVVAEAV</sequence>
<dbReference type="InterPro" id="IPR016461">
    <property type="entry name" value="COMT-like"/>
</dbReference>
<protein>
    <submittedName>
        <fullName evidence="6">O-methyltransferase</fullName>
    </submittedName>
</protein>
<keyword evidence="7" id="KW-1185">Reference proteome</keyword>
<organism evidence="6 7">
    <name type="scientific">Thelephora terrestris</name>
    <dbReference type="NCBI Taxonomy" id="56493"/>
    <lineage>
        <taxon>Eukaryota</taxon>
        <taxon>Fungi</taxon>
        <taxon>Dikarya</taxon>
        <taxon>Basidiomycota</taxon>
        <taxon>Agaricomycotina</taxon>
        <taxon>Agaricomycetes</taxon>
        <taxon>Thelephorales</taxon>
        <taxon>Thelephoraceae</taxon>
        <taxon>Thelephora</taxon>
    </lineage>
</organism>
<dbReference type="Pfam" id="PF08100">
    <property type="entry name" value="Dimerisation"/>
    <property type="match status" value="1"/>
</dbReference>
<evidence type="ECO:0000259" key="5">
    <source>
        <dbReference type="Pfam" id="PF08100"/>
    </source>
</evidence>
<dbReference type="Gene3D" id="3.40.50.150">
    <property type="entry name" value="Vaccinia Virus protein VP39"/>
    <property type="match status" value="1"/>
</dbReference>
<dbReference type="SUPFAM" id="SSF46785">
    <property type="entry name" value="Winged helix' DNA-binding domain"/>
    <property type="match status" value="1"/>
</dbReference>
<dbReference type="AlphaFoldDB" id="A0A9P6L2G0"/>
<name>A0A9P6L2G0_9AGAM</name>
<reference evidence="6" key="2">
    <citation type="submission" date="2020-11" db="EMBL/GenBank/DDBJ databases">
        <authorList>
            <consortium name="DOE Joint Genome Institute"/>
            <person name="Kuo A."/>
            <person name="Miyauchi S."/>
            <person name="Kiss E."/>
            <person name="Drula E."/>
            <person name="Kohler A."/>
            <person name="Sanchez-Garcia M."/>
            <person name="Andreopoulos B."/>
            <person name="Barry K.W."/>
            <person name="Bonito G."/>
            <person name="Buee M."/>
            <person name="Carver A."/>
            <person name="Chen C."/>
            <person name="Cichocki N."/>
            <person name="Clum A."/>
            <person name="Culley D."/>
            <person name="Crous P.W."/>
            <person name="Fauchery L."/>
            <person name="Girlanda M."/>
            <person name="Hayes R."/>
            <person name="Keri Z."/>
            <person name="Labutti K."/>
            <person name="Lipzen A."/>
            <person name="Lombard V."/>
            <person name="Magnuson J."/>
            <person name="Maillard F."/>
            <person name="Morin E."/>
            <person name="Murat C."/>
            <person name="Nolan M."/>
            <person name="Ohm R."/>
            <person name="Pangilinan J."/>
            <person name="Pereira M."/>
            <person name="Perotto S."/>
            <person name="Peter M."/>
            <person name="Riley R."/>
            <person name="Sitrit Y."/>
            <person name="Stielow B."/>
            <person name="Szollosi G."/>
            <person name="Zifcakova L."/>
            <person name="Stursova M."/>
            <person name="Spatafora J.W."/>
            <person name="Tedersoo L."/>
            <person name="Vaario L.-M."/>
            <person name="Yamada A."/>
            <person name="Yan M."/>
            <person name="Wang P."/>
            <person name="Xu J."/>
            <person name="Bruns T."/>
            <person name="Baldrian P."/>
            <person name="Vilgalys R."/>
            <person name="Henrissat B."/>
            <person name="Grigoriev I.V."/>
            <person name="Hibbett D."/>
            <person name="Nagy L.G."/>
            <person name="Martin F.M."/>
        </authorList>
    </citation>
    <scope>NUCLEOTIDE SEQUENCE</scope>
    <source>
        <strain evidence="6">UH-Tt-Lm1</strain>
    </source>
</reference>
<dbReference type="GO" id="GO:0032259">
    <property type="term" value="P:methylation"/>
    <property type="evidence" value="ECO:0007669"/>
    <property type="project" value="UniProtKB-KW"/>
</dbReference>
<dbReference type="GO" id="GO:0046983">
    <property type="term" value="F:protein dimerization activity"/>
    <property type="evidence" value="ECO:0007669"/>
    <property type="project" value="InterPro"/>
</dbReference>
<evidence type="ECO:0000259" key="4">
    <source>
        <dbReference type="Pfam" id="PF00891"/>
    </source>
</evidence>
<dbReference type="InterPro" id="IPR036388">
    <property type="entry name" value="WH-like_DNA-bd_sf"/>
</dbReference>
<dbReference type="InterPro" id="IPR001077">
    <property type="entry name" value="COMT_C"/>
</dbReference>
<dbReference type="EMBL" id="WIUZ02000020">
    <property type="protein sequence ID" value="KAF9779280.1"/>
    <property type="molecule type" value="Genomic_DNA"/>
</dbReference>
<dbReference type="PANTHER" id="PTHR43712">
    <property type="entry name" value="PUTATIVE (AFU_ORTHOLOGUE AFUA_4G14580)-RELATED"/>
    <property type="match status" value="1"/>
</dbReference>
<dbReference type="Pfam" id="PF00891">
    <property type="entry name" value="Methyltransf_2"/>
    <property type="match status" value="1"/>
</dbReference>
<accession>A0A9P6L2G0</accession>
<dbReference type="SUPFAM" id="SSF53335">
    <property type="entry name" value="S-adenosyl-L-methionine-dependent methyltransferases"/>
    <property type="match status" value="1"/>
</dbReference>
<feature type="domain" description="O-methyltransferase dimerisation" evidence="5">
    <location>
        <begin position="83"/>
        <end position="160"/>
    </location>
</feature>
<evidence type="ECO:0000313" key="7">
    <source>
        <dbReference type="Proteomes" id="UP000736335"/>
    </source>
</evidence>
<gene>
    <name evidence="6" type="ORF">BJ322DRAFT_452611</name>
</gene>
<dbReference type="Gene3D" id="1.10.10.10">
    <property type="entry name" value="Winged helix-like DNA-binding domain superfamily/Winged helix DNA-binding domain"/>
    <property type="match status" value="1"/>
</dbReference>
<dbReference type="PROSITE" id="PS51683">
    <property type="entry name" value="SAM_OMT_II"/>
    <property type="match status" value="1"/>
</dbReference>
<comment type="caution">
    <text evidence="6">The sequence shown here is derived from an EMBL/GenBank/DDBJ whole genome shotgun (WGS) entry which is preliminary data.</text>
</comment>
<feature type="domain" description="O-methyltransferase C-terminal" evidence="4">
    <location>
        <begin position="277"/>
        <end position="392"/>
    </location>
</feature>
<evidence type="ECO:0000313" key="6">
    <source>
        <dbReference type="EMBL" id="KAF9779280.1"/>
    </source>
</evidence>
<dbReference type="PANTHER" id="PTHR43712:SF2">
    <property type="entry name" value="O-METHYLTRANSFERASE CICE"/>
    <property type="match status" value="1"/>
</dbReference>
<dbReference type="InterPro" id="IPR012967">
    <property type="entry name" value="COMT_dimerisation"/>
</dbReference>
<reference evidence="6" key="1">
    <citation type="journal article" date="2020" name="Nat. Commun.">
        <title>Large-scale genome sequencing of mycorrhizal fungi provides insights into the early evolution of symbiotic traits.</title>
        <authorList>
            <person name="Miyauchi S."/>
            <person name="Kiss E."/>
            <person name="Kuo A."/>
            <person name="Drula E."/>
            <person name="Kohler A."/>
            <person name="Sanchez-Garcia M."/>
            <person name="Morin E."/>
            <person name="Andreopoulos B."/>
            <person name="Barry K.W."/>
            <person name="Bonito G."/>
            <person name="Buee M."/>
            <person name="Carver A."/>
            <person name="Chen C."/>
            <person name="Cichocki N."/>
            <person name="Clum A."/>
            <person name="Culley D."/>
            <person name="Crous P.W."/>
            <person name="Fauchery L."/>
            <person name="Girlanda M."/>
            <person name="Hayes R.D."/>
            <person name="Keri Z."/>
            <person name="LaButti K."/>
            <person name="Lipzen A."/>
            <person name="Lombard V."/>
            <person name="Magnuson J."/>
            <person name="Maillard F."/>
            <person name="Murat C."/>
            <person name="Nolan M."/>
            <person name="Ohm R.A."/>
            <person name="Pangilinan J."/>
            <person name="Pereira M.F."/>
            <person name="Perotto S."/>
            <person name="Peter M."/>
            <person name="Pfister S."/>
            <person name="Riley R."/>
            <person name="Sitrit Y."/>
            <person name="Stielow J.B."/>
            <person name="Szollosi G."/>
            <person name="Zifcakova L."/>
            <person name="Stursova M."/>
            <person name="Spatafora J.W."/>
            <person name="Tedersoo L."/>
            <person name="Vaario L.M."/>
            <person name="Yamada A."/>
            <person name="Yan M."/>
            <person name="Wang P."/>
            <person name="Xu J."/>
            <person name="Bruns T."/>
            <person name="Baldrian P."/>
            <person name="Vilgalys R."/>
            <person name="Dunand C."/>
            <person name="Henrissat B."/>
            <person name="Grigoriev I.V."/>
            <person name="Hibbett D."/>
            <person name="Nagy L.G."/>
            <person name="Martin F.M."/>
        </authorList>
    </citation>
    <scope>NUCLEOTIDE SEQUENCE</scope>
    <source>
        <strain evidence="6">UH-Tt-Lm1</strain>
    </source>
</reference>
<keyword evidence="3" id="KW-0949">S-adenosyl-L-methionine</keyword>
<evidence type="ECO:0000256" key="2">
    <source>
        <dbReference type="ARBA" id="ARBA00022679"/>
    </source>
</evidence>
<dbReference type="InterPro" id="IPR036390">
    <property type="entry name" value="WH_DNA-bd_sf"/>
</dbReference>
<proteinExistence type="predicted"/>
<dbReference type="GO" id="GO:0008171">
    <property type="term" value="F:O-methyltransferase activity"/>
    <property type="evidence" value="ECO:0007669"/>
    <property type="project" value="InterPro"/>
</dbReference>
<dbReference type="Proteomes" id="UP000736335">
    <property type="component" value="Unassembled WGS sequence"/>
</dbReference>
<evidence type="ECO:0000256" key="1">
    <source>
        <dbReference type="ARBA" id="ARBA00022603"/>
    </source>
</evidence>